<feature type="chain" id="PRO_5007127612" description="SH3 domain-containing protein" evidence="1">
    <location>
        <begin position="34"/>
        <end position="292"/>
    </location>
</feature>
<accession>A0A107EST1</accession>
<dbReference type="InterPro" id="IPR013517">
    <property type="entry name" value="FG-GAP"/>
</dbReference>
<dbReference type="Pfam" id="PF01839">
    <property type="entry name" value="FG-GAP"/>
    <property type="match status" value="1"/>
</dbReference>
<evidence type="ECO:0000256" key="1">
    <source>
        <dbReference type="SAM" id="SignalP"/>
    </source>
</evidence>
<evidence type="ECO:0000313" key="2">
    <source>
        <dbReference type="EMBL" id="KWE12779.1"/>
    </source>
</evidence>
<name>A0A107EST1_9BURK</name>
<dbReference type="InterPro" id="IPR058087">
    <property type="entry name" value="XAC2610_dom"/>
</dbReference>
<proteinExistence type="predicted"/>
<reference evidence="2 3" key="1">
    <citation type="submission" date="2015-11" db="EMBL/GenBank/DDBJ databases">
        <title>Expanding the genomic diversity of Burkholderia species for the development of highly accurate diagnostics.</title>
        <authorList>
            <person name="Sahl J."/>
            <person name="Keim P."/>
            <person name="Wagner D."/>
        </authorList>
    </citation>
    <scope>NUCLEOTIDE SEQUENCE [LARGE SCALE GENOMIC DNA]</scope>
    <source>
        <strain evidence="2 3">MSMB2167WGS</strain>
    </source>
</reference>
<keyword evidence="1" id="KW-0732">Signal</keyword>
<dbReference type="AlphaFoldDB" id="A0A107EST1"/>
<dbReference type="RefSeq" id="WP_060322162.1">
    <property type="nucleotide sequence ID" value="NZ_LPIU01000027.1"/>
</dbReference>
<evidence type="ECO:0000313" key="3">
    <source>
        <dbReference type="Proteomes" id="UP000062998"/>
    </source>
</evidence>
<dbReference type="EMBL" id="LPIX01000011">
    <property type="protein sequence ID" value="KWE12779.1"/>
    <property type="molecule type" value="Genomic_DNA"/>
</dbReference>
<protein>
    <recommendedName>
        <fullName evidence="4">SH3 domain-containing protein</fullName>
    </recommendedName>
</protein>
<organism evidence="2 3">
    <name type="scientific">Burkholderia ubonensis</name>
    <dbReference type="NCBI Taxonomy" id="101571"/>
    <lineage>
        <taxon>Bacteria</taxon>
        <taxon>Pseudomonadati</taxon>
        <taxon>Pseudomonadota</taxon>
        <taxon>Betaproteobacteria</taxon>
        <taxon>Burkholderiales</taxon>
        <taxon>Burkholderiaceae</taxon>
        <taxon>Burkholderia</taxon>
        <taxon>Burkholderia cepacia complex</taxon>
    </lineage>
</organism>
<sequence>MKRPFPLRLSVRLSLRLVAACFACCTLPAAAHAAEPLLTFKVDRDVTARIERADGEHFTVRFLPRGNTQTLDIGVADEEGRYDFDTADYNFDGHQDLAVTAPSGMVNFSYRIYLYDAARRRFEPLRMPADDRPHGQCGELTDAFPKPKARTLYSSCRSGPLWYTDAYRYDGDGRLYLYQASEAMPDDVSALLDDAPDVGPASMLVTYDARGRRIARRPDAYGGGKVTFKVRVARLPLHDTMTDAPTRRYVVAGDTLEMIDVSADARWLKVQYRNPRAGVVSGWISVREATPG</sequence>
<comment type="caution">
    <text evidence="2">The sequence shown here is derived from an EMBL/GenBank/DDBJ whole genome shotgun (WGS) entry which is preliminary data.</text>
</comment>
<evidence type="ECO:0008006" key="4">
    <source>
        <dbReference type="Google" id="ProtNLM"/>
    </source>
</evidence>
<dbReference type="Proteomes" id="UP000062998">
    <property type="component" value="Unassembled WGS sequence"/>
</dbReference>
<gene>
    <name evidence="2" type="ORF">WL73_31820</name>
</gene>
<dbReference type="NCBIfam" id="NF047539">
    <property type="entry name" value="XAC2610_fam"/>
    <property type="match status" value="1"/>
</dbReference>
<feature type="signal peptide" evidence="1">
    <location>
        <begin position="1"/>
        <end position="33"/>
    </location>
</feature>